<comment type="caution">
    <text evidence="4">The sequence shown here is derived from an EMBL/GenBank/DDBJ whole genome shotgun (WGS) entry which is preliminary data.</text>
</comment>
<sequence>MATYDEIVRKNNALAARISSYTGVSKATVMNIIQYAKCLQSPTKPDIIEDLVFIAQMGLRFGISSRYHLQLMLEATRPPRSQSIRVEDYVRVICIFFSSDLDVRIDFVFHVYNFTKTGFIQMVDMMQLLKNSFYTVSDEDTNEQLKEMIEMLVGVIDTNLDGMLSLEEFRAYVKKNILCLELFGKILPDPAVLKSFRWLMENKTALKIKDYFINERAECLGEPEMKKKQNPLYPGVILDMI</sequence>
<keyword evidence="5" id="KW-1185">Reference proteome</keyword>
<dbReference type="InterPro" id="IPR002048">
    <property type="entry name" value="EF_hand_dom"/>
</dbReference>
<dbReference type="Gene3D" id="1.10.238.10">
    <property type="entry name" value="EF-hand"/>
    <property type="match status" value="1"/>
</dbReference>
<dbReference type="InterPro" id="IPR011992">
    <property type="entry name" value="EF-hand-dom_pair"/>
</dbReference>
<evidence type="ECO:0000313" key="4">
    <source>
        <dbReference type="EMBL" id="KAK3775531.1"/>
    </source>
</evidence>
<feature type="domain" description="EF-hand" evidence="3">
    <location>
        <begin position="104"/>
        <end position="173"/>
    </location>
</feature>
<keyword evidence="1" id="KW-0479">Metal-binding</keyword>
<evidence type="ECO:0000313" key="5">
    <source>
        <dbReference type="Proteomes" id="UP001283361"/>
    </source>
</evidence>
<dbReference type="SUPFAM" id="SSF47473">
    <property type="entry name" value="EF-hand"/>
    <property type="match status" value="1"/>
</dbReference>
<dbReference type="GO" id="GO:0005509">
    <property type="term" value="F:calcium ion binding"/>
    <property type="evidence" value="ECO:0007669"/>
    <property type="project" value="InterPro"/>
</dbReference>
<evidence type="ECO:0000259" key="3">
    <source>
        <dbReference type="Pfam" id="PF13499"/>
    </source>
</evidence>
<reference evidence="4" key="1">
    <citation type="journal article" date="2023" name="G3 (Bethesda)">
        <title>A reference genome for the long-term kleptoplast-retaining sea slug Elysia crispata morphotype clarki.</title>
        <authorList>
            <person name="Eastman K.E."/>
            <person name="Pendleton A.L."/>
            <person name="Shaikh M.A."/>
            <person name="Suttiyut T."/>
            <person name="Ogas R."/>
            <person name="Tomko P."/>
            <person name="Gavelis G."/>
            <person name="Widhalm J.R."/>
            <person name="Wisecaver J.H."/>
        </authorList>
    </citation>
    <scope>NUCLEOTIDE SEQUENCE</scope>
    <source>
        <strain evidence="4">ECLA1</strain>
    </source>
</reference>
<protein>
    <recommendedName>
        <fullName evidence="3">EF-hand domain-containing protein</fullName>
    </recommendedName>
</protein>
<organism evidence="4 5">
    <name type="scientific">Elysia crispata</name>
    <name type="common">lettuce slug</name>
    <dbReference type="NCBI Taxonomy" id="231223"/>
    <lineage>
        <taxon>Eukaryota</taxon>
        <taxon>Metazoa</taxon>
        <taxon>Spiralia</taxon>
        <taxon>Lophotrochozoa</taxon>
        <taxon>Mollusca</taxon>
        <taxon>Gastropoda</taxon>
        <taxon>Heterobranchia</taxon>
        <taxon>Euthyneura</taxon>
        <taxon>Panpulmonata</taxon>
        <taxon>Sacoglossa</taxon>
        <taxon>Placobranchoidea</taxon>
        <taxon>Plakobranchidae</taxon>
        <taxon>Elysia</taxon>
    </lineage>
</organism>
<dbReference type="AlphaFoldDB" id="A0AAE1DLV9"/>
<accession>A0AAE1DLV9</accession>
<gene>
    <name evidence="4" type="ORF">RRG08_041313</name>
</gene>
<dbReference type="PANTHER" id="PTHR45942">
    <property type="entry name" value="PROTEIN PHOSPATASE 3 REGULATORY SUBUNIT B ALPHA ISOFORM TYPE 1"/>
    <property type="match status" value="1"/>
</dbReference>
<name>A0AAE1DLV9_9GAST</name>
<proteinExistence type="predicted"/>
<dbReference type="Pfam" id="PF13499">
    <property type="entry name" value="EF-hand_7"/>
    <property type="match status" value="1"/>
</dbReference>
<keyword evidence="2" id="KW-0677">Repeat</keyword>
<evidence type="ECO:0000256" key="2">
    <source>
        <dbReference type="ARBA" id="ARBA00022737"/>
    </source>
</evidence>
<evidence type="ECO:0000256" key="1">
    <source>
        <dbReference type="ARBA" id="ARBA00022723"/>
    </source>
</evidence>
<dbReference type="EMBL" id="JAWDGP010003315">
    <property type="protein sequence ID" value="KAK3775531.1"/>
    <property type="molecule type" value="Genomic_DNA"/>
</dbReference>
<dbReference type="Proteomes" id="UP001283361">
    <property type="component" value="Unassembled WGS sequence"/>
</dbReference>